<dbReference type="PROSITE" id="PS51257">
    <property type="entry name" value="PROKAR_LIPOPROTEIN"/>
    <property type="match status" value="1"/>
</dbReference>
<accession>A0A2S3ZVF7</accession>
<dbReference type="EMBL" id="PPXC01000008">
    <property type="protein sequence ID" value="POH73163.1"/>
    <property type="molecule type" value="Genomic_DNA"/>
</dbReference>
<reference evidence="1 2" key="1">
    <citation type="submission" date="2018-01" db="EMBL/GenBank/DDBJ databases">
        <title>Arthrobacter sp. nov., from glaciers in China.</title>
        <authorList>
            <person name="Liu Q."/>
            <person name="Xin Y.-H."/>
        </authorList>
    </citation>
    <scope>NUCLEOTIDE SEQUENCE [LARGE SCALE GENOMIC DNA]</scope>
    <source>
        <strain evidence="1 2">HLT2-12-2</strain>
    </source>
</reference>
<keyword evidence="2" id="KW-1185">Reference proteome</keyword>
<sequence>MTPIRRSVYGLSLGALAALLTGCSIDPLIWGGDGAQVIQATEKLVSDLASGETSDIDCMDSVADLGTPSDWSGLSAGEPEKFSPEYWDDQVALDPQWSINLEGLPEGAVPGTDYPGNVFYRETDGGLCVIDVAWSTLVSVN</sequence>
<dbReference type="Proteomes" id="UP000237061">
    <property type="component" value="Unassembled WGS sequence"/>
</dbReference>
<evidence type="ECO:0000313" key="1">
    <source>
        <dbReference type="EMBL" id="POH73163.1"/>
    </source>
</evidence>
<proteinExistence type="predicted"/>
<dbReference type="AlphaFoldDB" id="A0A2S3ZVF7"/>
<evidence type="ECO:0008006" key="3">
    <source>
        <dbReference type="Google" id="ProtNLM"/>
    </source>
</evidence>
<organism evidence="1 2">
    <name type="scientific">Arthrobacter glacialis</name>
    <dbReference type="NCBI Taxonomy" id="1664"/>
    <lineage>
        <taxon>Bacteria</taxon>
        <taxon>Bacillati</taxon>
        <taxon>Actinomycetota</taxon>
        <taxon>Actinomycetes</taxon>
        <taxon>Micrococcales</taxon>
        <taxon>Micrococcaceae</taxon>
        <taxon>Arthrobacter</taxon>
    </lineage>
</organism>
<gene>
    <name evidence="1" type="ORF">CVS27_11590</name>
</gene>
<name>A0A2S3ZVF7_ARTGL</name>
<comment type="caution">
    <text evidence="1">The sequence shown here is derived from an EMBL/GenBank/DDBJ whole genome shotgun (WGS) entry which is preliminary data.</text>
</comment>
<evidence type="ECO:0000313" key="2">
    <source>
        <dbReference type="Proteomes" id="UP000237061"/>
    </source>
</evidence>
<protein>
    <recommendedName>
        <fullName evidence="3">Lipoprotein</fullName>
    </recommendedName>
</protein>